<dbReference type="InterPro" id="IPR056091">
    <property type="entry name" value="DUF7674"/>
</dbReference>
<evidence type="ECO:0000313" key="5">
    <source>
        <dbReference type="Proteomes" id="UP000251670"/>
    </source>
</evidence>
<dbReference type="AlphaFoldDB" id="A0A2X2X5Q8"/>
<evidence type="ECO:0000259" key="1">
    <source>
        <dbReference type="Pfam" id="PF24722"/>
    </source>
</evidence>
<name>A0A2X2X5Q8_CHRJE</name>
<feature type="domain" description="DUF7674" evidence="1">
    <location>
        <begin position="24"/>
        <end position="131"/>
    </location>
</feature>
<organism evidence="3 5">
    <name type="scientific">Chryseobacterium jejuense</name>
    <dbReference type="NCBI Taxonomy" id="445960"/>
    <lineage>
        <taxon>Bacteria</taxon>
        <taxon>Pseudomonadati</taxon>
        <taxon>Bacteroidota</taxon>
        <taxon>Flavobacteriia</taxon>
        <taxon>Flavobacteriales</taxon>
        <taxon>Weeksellaceae</taxon>
        <taxon>Chryseobacterium group</taxon>
        <taxon>Chryseobacterium</taxon>
    </lineage>
</organism>
<reference evidence="3 5" key="2">
    <citation type="submission" date="2018-06" db="EMBL/GenBank/DDBJ databases">
        <authorList>
            <consortium name="Pathogen Informatics"/>
            <person name="Doyle S."/>
        </authorList>
    </citation>
    <scope>NUCLEOTIDE SEQUENCE [LARGE SCALE GENOMIC DNA]</scope>
    <source>
        <strain evidence="3 5">NCTC13492</strain>
    </source>
</reference>
<dbReference type="Pfam" id="PF24722">
    <property type="entry name" value="DUF7674"/>
    <property type="match status" value="1"/>
</dbReference>
<dbReference type="Proteomes" id="UP000199426">
    <property type="component" value="Unassembled WGS sequence"/>
</dbReference>
<evidence type="ECO:0000313" key="4">
    <source>
        <dbReference type="Proteomes" id="UP000199426"/>
    </source>
</evidence>
<evidence type="ECO:0000313" key="2">
    <source>
        <dbReference type="EMBL" id="SDJ41596.1"/>
    </source>
</evidence>
<protein>
    <recommendedName>
        <fullName evidence="1">DUF7674 domain-containing protein</fullName>
    </recommendedName>
</protein>
<sequence length="134" mass="16015">MTRTYIINQIDAVFDLLVSDSSYLKKKWSKYYNTEYKDNCERLLYFDMMAISAFIIKLFQKKKSKALQSFFDKVEIILNDADSEVKNLILAGLIEGIQQICPYKKIDMRYEFDTWLSPLTKKHWDKLTGFYKFD</sequence>
<dbReference type="STRING" id="445960.SAMN05421542_3491"/>
<proteinExistence type="predicted"/>
<evidence type="ECO:0000313" key="3">
    <source>
        <dbReference type="EMBL" id="SQB45991.1"/>
    </source>
</evidence>
<gene>
    <name evidence="3" type="ORF">NCTC13492_03053</name>
    <name evidence="2" type="ORF">SAMN05421542_3491</name>
</gene>
<dbReference type="EMBL" id="UAWB01000012">
    <property type="protein sequence ID" value="SQB45991.1"/>
    <property type="molecule type" value="Genomic_DNA"/>
</dbReference>
<keyword evidence="4" id="KW-1185">Reference proteome</keyword>
<reference evidence="2 4" key="1">
    <citation type="submission" date="2016-10" db="EMBL/GenBank/DDBJ databases">
        <authorList>
            <person name="Varghese N."/>
            <person name="Submissions S."/>
        </authorList>
    </citation>
    <scope>NUCLEOTIDE SEQUENCE [LARGE SCALE GENOMIC DNA]</scope>
    <source>
        <strain evidence="2 4">DSM 19299</strain>
    </source>
</reference>
<accession>A0A2X2X5Q8</accession>
<dbReference type="Proteomes" id="UP000251670">
    <property type="component" value="Unassembled WGS sequence"/>
</dbReference>
<dbReference type="EMBL" id="FNEG01000005">
    <property type="protein sequence ID" value="SDJ41596.1"/>
    <property type="molecule type" value="Genomic_DNA"/>
</dbReference>